<dbReference type="AlphaFoldDB" id="A0A3B0YGP8"/>
<evidence type="ECO:0000313" key="3">
    <source>
        <dbReference type="EMBL" id="VAW74827.1"/>
    </source>
</evidence>
<sequence length="377" mass="42681">MMRKEIATKKILIIINKLSRAGAEKQLLLILRNLKDKYQFQIISLYGKGEFELPFTELGIPVFHWHLNGSLIKPANIYQIFMLLKHTLKYRPNIIHSWLFHSNMISTVLKSASRSCGFIASVRGSNFWHKKIHMIISNIIYRTCDCIITNSPGLKAEIQANYASEDKIELIYNGVEGLTKEQRENGIDLFESEKAEGKIIIGCVGRFVKEKRYCDVIEIAMKLTEQYSNILFVLVGGRGEYESYKKEIENSPLKNHVILAGEVDNPLAYIKSFDIYLMTSSHEGMPNSLMEAMSMGKAVVATAVGAIPDLVTTGINGILVPVADPAKTSNALGKLIENRALAREFGKNNIEKMQEFSIEKMVSRYEEIYDRVITDYP</sequence>
<organism evidence="3">
    <name type="scientific">hydrothermal vent metagenome</name>
    <dbReference type="NCBI Taxonomy" id="652676"/>
    <lineage>
        <taxon>unclassified sequences</taxon>
        <taxon>metagenomes</taxon>
        <taxon>ecological metagenomes</taxon>
    </lineage>
</organism>
<dbReference type="PANTHER" id="PTHR12526">
    <property type="entry name" value="GLYCOSYLTRANSFERASE"/>
    <property type="match status" value="1"/>
</dbReference>
<dbReference type="Pfam" id="PF13439">
    <property type="entry name" value="Glyco_transf_4"/>
    <property type="match status" value="1"/>
</dbReference>
<dbReference type="SUPFAM" id="SSF53756">
    <property type="entry name" value="UDP-Glycosyltransferase/glycogen phosphorylase"/>
    <property type="match status" value="1"/>
</dbReference>
<gene>
    <name evidence="3" type="ORF">MNBD_GAMMA15-1146</name>
</gene>
<name>A0A3B0YGP8_9ZZZZ</name>
<feature type="domain" description="Glycosyl transferase family 1" evidence="1">
    <location>
        <begin position="190"/>
        <end position="350"/>
    </location>
</feature>
<dbReference type="GO" id="GO:0016757">
    <property type="term" value="F:glycosyltransferase activity"/>
    <property type="evidence" value="ECO:0007669"/>
    <property type="project" value="InterPro"/>
</dbReference>
<dbReference type="Gene3D" id="3.40.50.2000">
    <property type="entry name" value="Glycogen Phosphorylase B"/>
    <property type="match status" value="2"/>
</dbReference>
<evidence type="ECO:0000259" key="2">
    <source>
        <dbReference type="Pfam" id="PF13439"/>
    </source>
</evidence>
<dbReference type="PANTHER" id="PTHR12526:SF630">
    <property type="entry name" value="GLYCOSYLTRANSFERASE"/>
    <property type="match status" value="1"/>
</dbReference>
<proteinExistence type="predicted"/>
<evidence type="ECO:0008006" key="4">
    <source>
        <dbReference type="Google" id="ProtNLM"/>
    </source>
</evidence>
<protein>
    <recommendedName>
        <fullName evidence="4">Glycosyltransferase</fullName>
    </recommendedName>
</protein>
<accession>A0A3B0YGP8</accession>
<dbReference type="Pfam" id="PF00534">
    <property type="entry name" value="Glycos_transf_1"/>
    <property type="match status" value="1"/>
</dbReference>
<dbReference type="InterPro" id="IPR001296">
    <property type="entry name" value="Glyco_trans_1"/>
</dbReference>
<reference evidence="3" key="1">
    <citation type="submission" date="2018-06" db="EMBL/GenBank/DDBJ databases">
        <authorList>
            <person name="Zhirakovskaya E."/>
        </authorList>
    </citation>
    <scope>NUCLEOTIDE SEQUENCE</scope>
</reference>
<dbReference type="EMBL" id="UOFN01000041">
    <property type="protein sequence ID" value="VAW74827.1"/>
    <property type="molecule type" value="Genomic_DNA"/>
</dbReference>
<feature type="domain" description="Glycosyltransferase subfamily 4-like N-terminal" evidence="2">
    <location>
        <begin position="22"/>
        <end position="175"/>
    </location>
</feature>
<evidence type="ECO:0000259" key="1">
    <source>
        <dbReference type="Pfam" id="PF00534"/>
    </source>
</evidence>
<dbReference type="InterPro" id="IPR028098">
    <property type="entry name" value="Glyco_trans_4-like_N"/>
</dbReference>